<dbReference type="EMBL" id="CP002810">
    <property type="protein sequence ID" value="AEG43853.1"/>
    <property type="molecule type" value="Genomic_DNA"/>
</dbReference>
<feature type="domain" description="Methylated-DNA-[protein]-cysteine S-methyltransferase DNA binding" evidence="2">
    <location>
        <begin position="20"/>
        <end position="95"/>
    </location>
</feature>
<dbReference type="PANTHER" id="PTHR42942">
    <property type="entry name" value="6-O-METHYLGUANINE DNA METHYLTRANSFERASE"/>
    <property type="match status" value="1"/>
</dbReference>
<dbReference type="PANTHER" id="PTHR42942:SF1">
    <property type="entry name" value="ALKYLTRANSFERASE-LIKE PROTEIN 1"/>
    <property type="match status" value="1"/>
</dbReference>
<keyword evidence="3" id="KW-0489">Methyltransferase</keyword>
<dbReference type="HOGENOM" id="CLU_000445_52_5_11"/>
<dbReference type="AlphaFoldDB" id="F6FQW8"/>
<dbReference type="InterPro" id="IPR036217">
    <property type="entry name" value="MethylDNA_cys_MeTrfase_DNAb"/>
</dbReference>
<dbReference type="InterPro" id="IPR052520">
    <property type="entry name" value="ATL_DNA_repair"/>
</dbReference>
<dbReference type="CDD" id="cd06445">
    <property type="entry name" value="ATase"/>
    <property type="match status" value="1"/>
</dbReference>
<evidence type="ECO:0000256" key="1">
    <source>
        <dbReference type="ARBA" id="ARBA00022763"/>
    </source>
</evidence>
<evidence type="ECO:0000259" key="2">
    <source>
        <dbReference type="Pfam" id="PF01035"/>
    </source>
</evidence>
<dbReference type="Proteomes" id="UP000009236">
    <property type="component" value="Chromosome"/>
</dbReference>
<dbReference type="RefSeq" id="WP_013838245.1">
    <property type="nucleotide sequence ID" value="NC_015588.1"/>
</dbReference>
<name>F6FQW8_ISOV2</name>
<proteinExistence type="predicted"/>
<dbReference type="GO" id="GO:0032259">
    <property type="term" value="P:methylation"/>
    <property type="evidence" value="ECO:0007669"/>
    <property type="project" value="UniProtKB-KW"/>
</dbReference>
<keyword evidence="3" id="KW-0808">Transferase</keyword>
<organism evidence="4">
    <name type="scientific">Isoptericola variabilis (strain 225)</name>
    <dbReference type="NCBI Taxonomy" id="743718"/>
    <lineage>
        <taxon>Bacteria</taxon>
        <taxon>Bacillati</taxon>
        <taxon>Actinomycetota</taxon>
        <taxon>Actinomycetes</taxon>
        <taxon>Micrococcales</taxon>
        <taxon>Promicromonosporaceae</taxon>
        <taxon>Isoptericola</taxon>
    </lineage>
</organism>
<dbReference type="eggNOG" id="COG3695">
    <property type="taxonomic scope" value="Bacteria"/>
</dbReference>
<keyword evidence="1" id="KW-0227">DNA damage</keyword>
<dbReference type="KEGG" id="iva:Isova_1074"/>
<dbReference type="InterPro" id="IPR036388">
    <property type="entry name" value="WH-like_DNA-bd_sf"/>
</dbReference>
<dbReference type="InterPro" id="IPR014048">
    <property type="entry name" value="MethylDNA_cys_MeTrfase_DNA-bd"/>
</dbReference>
<dbReference type="GO" id="GO:0006281">
    <property type="term" value="P:DNA repair"/>
    <property type="evidence" value="ECO:0007669"/>
    <property type="project" value="InterPro"/>
</dbReference>
<dbReference type="Gene3D" id="1.10.10.10">
    <property type="entry name" value="Winged helix-like DNA-binding domain superfamily/Winged helix DNA-binding domain"/>
    <property type="match status" value="1"/>
</dbReference>
<accession>F6FQW8</accession>
<sequence>MPRSDDDRPGAATPGEEYLDEVLAVVERVPSGRATTYGIVADAVAEVLGRGGPRQVGQVMARAGSGVPWWRVVNAAGSPPARHLDRALAELRAEGCPLTRDGRRVDLRRAVWFPDE</sequence>
<evidence type="ECO:0000313" key="3">
    <source>
        <dbReference type="EMBL" id="AEG43853.1"/>
    </source>
</evidence>
<reference evidence="3 4" key="1">
    <citation type="submission" date="2011-05" db="EMBL/GenBank/DDBJ databases">
        <title>Complete sequence of Isoptericola variabilis 225.</title>
        <authorList>
            <consortium name="US DOE Joint Genome Institute"/>
            <person name="Lucas S."/>
            <person name="Han J."/>
            <person name="Lapidus A."/>
            <person name="Cheng J.-F."/>
            <person name="Goodwin L."/>
            <person name="Pitluck S."/>
            <person name="Peters L."/>
            <person name="Mikhailova N."/>
            <person name="Zeytun A."/>
            <person name="Han C."/>
            <person name="Tapia R."/>
            <person name="Land M."/>
            <person name="Hauser L."/>
            <person name="Kyrpides N."/>
            <person name="Ivanova N."/>
            <person name="Pagani I."/>
            <person name="Siebers A."/>
            <person name="Allgaier M."/>
            <person name="Thelen M."/>
            <person name="Hugenholtz P."/>
            <person name="Gladden J."/>
            <person name="Woyke T."/>
        </authorList>
    </citation>
    <scope>NUCLEOTIDE SEQUENCE [LARGE SCALE GENOMIC DNA]</scope>
    <source>
        <strain evidence="4">225</strain>
    </source>
</reference>
<dbReference type="GO" id="GO:0008168">
    <property type="term" value="F:methyltransferase activity"/>
    <property type="evidence" value="ECO:0007669"/>
    <property type="project" value="UniProtKB-KW"/>
</dbReference>
<protein>
    <submittedName>
        <fullName evidence="3">Methylated-DNA-(Protein)-cysteine S-methyltransferase DNA binding protein</fullName>
    </submittedName>
</protein>
<dbReference type="Pfam" id="PF01035">
    <property type="entry name" value="DNA_binding_1"/>
    <property type="match status" value="1"/>
</dbReference>
<dbReference type="SUPFAM" id="SSF46767">
    <property type="entry name" value="Methylated DNA-protein cysteine methyltransferase, C-terminal domain"/>
    <property type="match status" value="1"/>
</dbReference>
<evidence type="ECO:0000313" key="4">
    <source>
        <dbReference type="Proteomes" id="UP000009236"/>
    </source>
</evidence>
<keyword evidence="4" id="KW-1185">Reference proteome</keyword>
<gene>
    <name evidence="3" type="ordered locus">Isova_1074</name>
</gene>